<dbReference type="AlphaFoldDB" id="A0A2H4SV31"/>
<dbReference type="VEuPathDB" id="FungiDB:CCM_03702"/>
<dbReference type="VEuPathDB" id="FungiDB:A9K55_001092"/>
<proteinExistence type="predicted"/>
<evidence type="ECO:0000313" key="1">
    <source>
        <dbReference type="EMBL" id="ATY66961.1"/>
    </source>
</evidence>
<name>A0A2H4SV31_CORMI</name>
<organism evidence="1 2">
    <name type="scientific">Cordyceps militaris</name>
    <name type="common">Caterpillar fungus</name>
    <name type="synonym">Clavaria militaris</name>
    <dbReference type="NCBI Taxonomy" id="73501"/>
    <lineage>
        <taxon>Eukaryota</taxon>
        <taxon>Fungi</taxon>
        <taxon>Dikarya</taxon>
        <taxon>Ascomycota</taxon>
        <taxon>Pezizomycotina</taxon>
        <taxon>Sordariomycetes</taxon>
        <taxon>Hypocreomycetidae</taxon>
        <taxon>Hypocreales</taxon>
        <taxon>Cordycipitaceae</taxon>
        <taxon>Cordyceps</taxon>
    </lineage>
</organism>
<protein>
    <submittedName>
        <fullName evidence="1">Uncharacterized protein</fullName>
    </submittedName>
</protein>
<evidence type="ECO:0000313" key="2">
    <source>
        <dbReference type="Proteomes" id="UP000323067"/>
    </source>
</evidence>
<dbReference type="EMBL" id="CP023327">
    <property type="protein sequence ID" value="ATY66961.1"/>
    <property type="molecule type" value="Genomic_DNA"/>
</dbReference>
<gene>
    <name evidence="1" type="ORF">A9K55_001092</name>
</gene>
<sequence>MSAVRRVLDHPNVRERLEVFAGLEDFSRIEKSTIELWRAVLNHDSFRLFLTPTFLFQPRDPENAKFRKTRPPIFCAVKGDCDDMHNQTANITDIETRAFQEVPESIQGTDFTAVWLLTVCGPYFRLWACTNTLVEGEPSKILSMLPADPMANRPELYLDLRQHASALQSMVRMARPHGETTLAVEYLQQARRGRVGGMWVEPFALEVKVTALSLEMVECTLMNPVLALLGSIRVERRFWLYAYVATDGDSCMECFQYRPPNTGTADYFAGYWTKSLIPEEQFTFGVPLDKSYNTWKPGLFENSIALLQNQDSLRTALQFLKIKISFQGVLGFHGGSPTRSWTALQLSPAFPAFFCAPKSGAPGGRLLSAPVLPPGPTLGGRPIRQVCWHTSGA</sequence>
<reference evidence="1 2" key="1">
    <citation type="journal article" date="2017" name="BMC Genomics">
        <title>Chromosome level assembly and secondary metabolite potential of the parasitic fungus Cordyceps militaris.</title>
        <authorList>
            <person name="Kramer G.J."/>
            <person name="Nodwell J.R."/>
        </authorList>
    </citation>
    <scope>NUCLEOTIDE SEQUENCE [LARGE SCALE GENOMIC DNA]</scope>
    <source>
        <strain evidence="1 2">ATCC 34164</strain>
    </source>
</reference>
<dbReference type="Proteomes" id="UP000323067">
    <property type="component" value="Chromosome ii"/>
</dbReference>
<accession>A0A2H4SV31</accession>